<dbReference type="PANTHER" id="PTHR12680:SF6">
    <property type="entry name" value="PROTEIN PHTF"/>
    <property type="match status" value="1"/>
</dbReference>
<dbReference type="PANTHER" id="PTHR12680">
    <property type="entry name" value="PUTATIVE HOMEODOMAIN TRANSCRIPTION FACTOR PHTF"/>
    <property type="match status" value="1"/>
</dbReference>
<dbReference type="GeneID" id="110237115"/>
<dbReference type="InterPro" id="IPR039775">
    <property type="entry name" value="PHTF1/2"/>
</dbReference>
<sequence>MDLDKSLSWFHRKLGRYDKASWERTFEEQEQEQISAHITKKPGNLKPELIDVDLVVGSTFHKAKPVHTWIDVARKGLCRVVFYPFYGAWWRQQTSCRIWLLFLFLYFCEIFTVVIYTFKYDSSFKIVSWTEVYGPALVMILLGTLHFHMVSTDHDENIRRRRKTKQIKKRRVNRPKKENEKSKPSDVPITQNGVHNGYHQDTSIRKRKSDKETGEPGSIQMLDVNSSIDTKENDRSEDDASVSSDSTASTSDSDVSDVEMDSTNEDDPYFASVKKSFPNGDESYPTPPTAEIVMVSVWEGKQCKKAHMTLMEISAAIANKVVSIVMMLSRENDLSLETFNHPEDLFSAVFGYTVWSRLIVIIGIMERLVLSFSFFFLLCVAERSYRERCLYAKLFGWLTSSRKARRAGLPHFRLHKVRNIKTWLSLRSLLKRRGPQRSVDMIVSSSFLLGIALVIVMCAQLLKGTEKERFPSLMFNWEVSVWGLALCIYVLRFMTLGAKVNLKYRNTSVVLTEQINLYLQMEKAPHKKDDLMIAHNVLKLAAKLLKEIESPSKLSGLSMNPLLYNITRVVVLSLFSGVMSDLLGFRLKVWKIRA</sequence>
<feature type="compositionally biased region" description="Basic and acidic residues" evidence="6">
    <location>
        <begin position="175"/>
        <end position="184"/>
    </location>
</feature>
<dbReference type="EnsemblMetazoa" id="XM_028658580.1">
    <property type="protein sequence ID" value="XP_028514381.1"/>
    <property type="gene ID" value="LOC110237115"/>
</dbReference>
<name>A0A913YJ35_EXADI</name>
<feature type="region of interest" description="Disordered" evidence="6">
    <location>
        <begin position="156"/>
        <end position="285"/>
    </location>
</feature>
<evidence type="ECO:0000256" key="6">
    <source>
        <dbReference type="SAM" id="MobiDB-lite"/>
    </source>
</evidence>
<proteinExistence type="predicted"/>
<evidence type="ECO:0000256" key="5">
    <source>
        <dbReference type="ARBA" id="ARBA00023180"/>
    </source>
</evidence>
<evidence type="ECO:0000313" key="10">
    <source>
        <dbReference type="Proteomes" id="UP000887567"/>
    </source>
</evidence>
<dbReference type="InterPro" id="IPR021980">
    <property type="entry name" value="PHTF1/2_N"/>
</dbReference>
<dbReference type="OMA" id="KMWQTRE"/>
<feature type="transmembrane region" description="Helical" evidence="7">
    <location>
        <begin position="310"/>
        <end position="329"/>
    </location>
</feature>
<keyword evidence="2 7" id="KW-0812">Transmembrane</keyword>
<evidence type="ECO:0000256" key="4">
    <source>
        <dbReference type="ARBA" id="ARBA00023136"/>
    </source>
</evidence>
<evidence type="ECO:0000256" key="2">
    <source>
        <dbReference type="ARBA" id="ARBA00022692"/>
    </source>
</evidence>
<evidence type="ECO:0000313" key="9">
    <source>
        <dbReference type="EnsemblMetazoa" id="XP_028514381.1"/>
    </source>
</evidence>
<keyword evidence="4 7" id="KW-0472">Membrane</keyword>
<dbReference type="KEGG" id="epa:110237115"/>
<feature type="transmembrane region" description="Helical" evidence="7">
    <location>
        <begin position="132"/>
        <end position="152"/>
    </location>
</feature>
<evidence type="ECO:0000256" key="3">
    <source>
        <dbReference type="ARBA" id="ARBA00022989"/>
    </source>
</evidence>
<dbReference type="GO" id="GO:0005783">
    <property type="term" value="C:endoplasmic reticulum"/>
    <property type="evidence" value="ECO:0007669"/>
    <property type="project" value="InterPro"/>
</dbReference>
<evidence type="ECO:0000256" key="7">
    <source>
        <dbReference type="SAM" id="Phobius"/>
    </source>
</evidence>
<organism evidence="9 10">
    <name type="scientific">Exaiptasia diaphana</name>
    <name type="common">Tropical sea anemone</name>
    <name type="synonym">Aiptasia pulchella</name>
    <dbReference type="NCBI Taxonomy" id="2652724"/>
    <lineage>
        <taxon>Eukaryota</taxon>
        <taxon>Metazoa</taxon>
        <taxon>Cnidaria</taxon>
        <taxon>Anthozoa</taxon>
        <taxon>Hexacorallia</taxon>
        <taxon>Actiniaria</taxon>
        <taxon>Aiptasiidae</taxon>
        <taxon>Exaiptasia</taxon>
    </lineage>
</organism>
<evidence type="ECO:0000259" key="8">
    <source>
        <dbReference type="Pfam" id="PF12129"/>
    </source>
</evidence>
<dbReference type="OrthoDB" id="5969247at2759"/>
<feature type="compositionally biased region" description="Acidic residues" evidence="6">
    <location>
        <begin position="254"/>
        <end position="268"/>
    </location>
</feature>
<dbReference type="GO" id="GO:0016020">
    <property type="term" value="C:membrane"/>
    <property type="evidence" value="ECO:0007669"/>
    <property type="project" value="UniProtKB-SubCell"/>
</dbReference>
<protein>
    <recommendedName>
        <fullName evidence="8">PHTF1/2 N-terminal domain-containing protein</fullName>
    </recommendedName>
</protein>
<keyword evidence="10" id="KW-1185">Reference proteome</keyword>
<keyword evidence="5" id="KW-0325">Glycoprotein</keyword>
<evidence type="ECO:0000256" key="1">
    <source>
        <dbReference type="ARBA" id="ARBA00004141"/>
    </source>
</evidence>
<dbReference type="RefSeq" id="XP_028514381.1">
    <property type="nucleotide sequence ID" value="XM_028658580.1"/>
</dbReference>
<dbReference type="Pfam" id="PF12129">
    <property type="entry name" value="PHTF1-2_N"/>
    <property type="match status" value="1"/>
</dbReference>
<dbReference type="AlphaFoldDB" id="A0A913YJ35"/>
<comment type="subcellular location">
    <subcellularLocation>
        <location evidence="1">Membrane</location>
        <topology evidence="1">Multi-pass membrane protein</topology>
    </subcellularLocation>
</comment>
<feature type="domain" description="PHTF1/2 N-terminal" evidence="8">
    <location>
        <begin position="1"/>
        <end position="153"/>
    </location>
</feature>
<feature type="compositionally biased region" description="Basic residues" evidence="6">
    <location>
        <begin position="159"/>
        <end position="174"/>
    </location>
</feature>
<feature type="transmembrane region" description="Helical" evidence="7">
    <location>
        <begin position="441"/>
        <end position="462"/>
    </location>
</feature>
<accession>A0A913YJ35</accession>
<reference evidence="9" key="1">
    <citation type="submission" date="2022-11" db="UniProtKB">
        <authorList>
            <consortium name="EnsemblMetazoa"/>
        </authorList>
    </citation>
    <scope>IDENTIFICATION</scope>
</reference>
<dbReference type="Proteomes" id="UP000887567">
    <property type="component" value="Unplaced"/>
</dbReference>
<feature type="compositionally biased region" description="Low complexity" evidence="6">
    <location>
        <begin position="241"/>
        <end position="253"/>
    </location>
</feature>
<feature type="transmembrane region" description="Helical" evidence="7">
    <location>
        <begin position="474"/>
        <end position="495"/>
    </location>
</feature>
<feature type="transmembrane region" description="Helical" evidence="7">
    <location>
        <begin position="98"/>
        <end position="120"/>
    </location>
</feature>
<keyword evidence="3 7" id="KW-1133">Transmembrane helix</keyword>
<feature type="transmembrane region" description="Helical" evidence="7">
    <location>
        <begin position="349"/>
        <end position="378"/>
    </location>
</feature>